<proteinExistence type="predicted"/>
<dbReference type="EMBL" id="JALNTZ010000010">
    <property type="protein sequence ID" value="KAJ3639863.1"/>
    <property type="molecule type" value="Genomic_DNA"/>
</dbReference>
<dbReference type="Proteomes" id="UP001168821">
    <property type="component" value="Unassembled WGS sequence"/>
</dbReference>
<evidence type="ECO:0000313" key="2">
    <source>
        <dbReference type="Proteomes" id="UP001168821"/>
    </source>
</evidence>
<organism evidence="1 2">
    <name type="scientific">Zophobas morio</name>
    <dbReference type="NCBI Taxonomy" id="2755281"/>
    <lineage>
        <taxon>Eukaryota</taxon>
        <taxon>Metazoa</taxon>
        <taxon>Ecdysozoa</taxon>
        <taxon>Arthropoda</taxon>
        <taxon>Hexapoda</taxon>
        <taxon>Insecta</taxon>
        <taxon>Pterygota</taxon>
        <taxon>Neoptera</taxon>
        <taxon>Endopterygota</taxon>
        <taxon>Coleoptera</taxon>
        <taxon>Polyphaga</taxon>
        <taxon>Cucujiformia</taxon>
        <taxon>Tenebrionidae</taxon>
        <taxon>Zophobas</taxon>
    </lineage>
</organism>
<name>A0AA38M130_9CUCU</name>
<comment type="caution">
    <text evidence="1">The sequence shown here is derived from an EMBL/GenBank/DDBJ whole genome shotgun (WGS) entry which is preliminary data.</text>
</comment>
<reference evidence="1" key="1">
    <citation type="journal article" date="2023" name="G3 (Bethesda)">
        <title>Whole genome assemblies of Zophobas morio and Tenebrio molitor.</title>
        <authorList>
            <person name="Kaur S."/>
            <person name="Stinson S.A."/>
            <person name="diCenzo G.C."/>
        </authorList>
    </citation>
    <scope>NUCLEOTIDE SEQUENCE</scope>
    <source>
        <strain evidence="1">QUZm001</strain>
    </source>
</reference>
<evidence type="ECO:0000313" key="1">
    <source>
        <dbReference type="EMBL" id="KAJ3639863.1"/>
    </source>
</evidence>
<accession>A0AA38M130</accession>
<gene>
    <name evidence="1" type="ORF">Zmor_003196</name>
</gene>
<protein>
    <submittedName>
        <fullName evidence="1">Uncharacterized protein</fullName>
    </submittedName>
</protein>
<sequence length="98" mass="11558">MKKKRRSERIGIRARTRETDFCCPGVGMQLDEDSDRGRENVPTDDTKVACFKQSFFWPFWRRFDTASFSFFSCSKSWGEFANCPRSDCMELCQFKRVA</sequence>
<dbReference type="AlphaFoldDB" id="A0AA38M130"/>
<keyword evidence="2" id="KW-1185">Reference proteome</keyword>